<comment type="caution">
    <text evidence="1">The sequence shown here is derived from an EMBL/GenBank/DDBJ whole genome shotgun (WGS) entry which is preliminary data.</text>
</comment>
<sequence>MQEYGRLWRLQGASEQLTSLTGELINAAREQEFFQWLKRVRRRIHEYPEVAFEEFKTSELIRSELDSLGIEYRWPVAKTGVVASVGSGVQPWFGLRADMDALQVQVQNFKFLLLFT</sequence>
<evidence type="ECO:0000313" key="1">
    <source>
        <dbReference type="EMBL" id="KAJ0087614.1"/>
    </source>
</evidence>
<name>A0ACC1AM01_9ROSI</name>
<protein>
    <submittedName>
        <fullName evidence="1">Uncharacterized protein</fullName>
    </submittedName>
</protein>
<keyword evidence="2" id="KW-1185">Reference proteome</keyword>
<proteinExistence type="predicted"/>
<evidence type="ECO:0000313" key="2">
    <source>
        <dbReference type="Proteomes" id="UP001164250"/>
    </source>
</evidence>
<accession>A0ACC1AM01</accession>
<dbReference type="Proteomes" id="UP001164250">
    <property type="component" value="Chromosome 9"/>
</dbReference>
<reference evidence="2" key="1">
    <citation type="journal article" date="2023" name="G3 (Bethesda)">
        <title>Genome assembly and association tests identify interacting loci associated with vigor, precocity, and sex in interspecific pistachio rootstocks.</title>
        <authorList>
            <person name="Palmer W."/>
            <person name="Jacygrad E."/>
            <person name="Sagayaradj S."/>
            <person name="Cavanaugh K."/>
            <person name="Han R."/>
            <person name="Bertier L."/>
            <person name="Beede B."/>
            <person name="Kafkas S."/>
            <person name="Golino D."/>
            <person name="Preece J."/>
            <person name="Michelmore R."/>
        </authorList>
    </citation>
    <scope>NUCLEOTIDE SEQUENCE [LARGE SCALE GENOMIC DNA]</scope>
</reference>
<organism evidence="1 2">
    <name type="scientific">Pistacia atlantica</name>
    <dbReference type="NCBI Taxonomy" id="434234"/>
    <lineage>
        <taxon>Eukaryota</taxon>
        <taxon>Viridiplantae</taxon>
        <taxon>Streptophyta</taxon>
        <taxon>Embryophyta</taxon>
        <taxon>Tracheophyta</taxon>
        <taxon>Spermatophyta</taxon>
        <taxon>Magnoliopsida</taxon>
        <taxon>eudicotyledons</taxon>
        <taxon>Gunneridae</taxon>
        <taxon>Pentapetalae</taxon>
        <taxon>rosids</taxon>
        <taxon>malvids</taxon>
        <taxon>Sapindales</taxon>
        <taxon>Anacardiaceae</taxon>
        <taxon>Pistacia</taxon>
    </lineage>
</organism>
<gene>
    <name evidence="1" type="ORF">Patl1_32662</name>
</gene>
<dbReference type="EMBL" id="CM047905">
    <property type="protein sequence ID" value="KAJ0087614.1"/>
    <property type="molecule type" value="Genomic_DNA"/>
</dbReference>